<feature type="binding site" evidence="11">
    <location>
        <begin position="258"/>
        <end position="259"/>
    </location>
    <ligand>
        <name>substrate</name>
    </ligand>
</feature>
<name>A0A6N7XK37_9FIRM</name>
<evidence type="ECO:0000256" key="5">
    <source>
        <dbReference type="ARBA" id="ARBA00023027"/>
    </source>
</evidence>
<feature type="binding site" evidence="9">
    <location>
        <position position="194"/>
    </location>
    <ligand>
        <name>sn-glycerol 3-phosphate</name>
        <dbReference type="ChEBI" id="CHEBI:57597"/>
    </ligand>
</feature>
<feature type="active site" description="Proton acceptor" evidence="9 10">
    <location>
        <position position="194"/>
    </location>
</feature>
<dbReference type="HAMAP" id="MF_00394">
    <property type="entry name" value="NAD_Glyc3P_dehydrog"/>
    <property type="match status" value="1"/>
</dbReference>
<gene>
    <name evidence="9" type="primary">gpsA</name>
    <name evidence="17" type="ORF">FYJ65_08400</name>
</gene>
<feature type="binding site" evidence="9">
    <location>
        <position position="258"/>
    </location>
    <ligand>
        <name>sn-glycerol 3-phosphate</name>
        <dbReference type="ChEBI" id="CHEBI:57597"/>
    </ligand>
</feature>
<dbReference type="GO" id="GO:0005975">
    <property type="term" value="P:carbohydrate metabolic process"/>
    <property type="evidence" value="ECO:0007669"/>
    <property type="project" value="InterPro"/>
</dbReference>
<dbReference type="NCBIfam" id="NF000942">
    <property type="entry name" value="PRK00094.1-4"/>
    <property type="match status" value="1"/>
</dbReference>
<dbReference type="Proteomes" id="UP000469424">
    <property type="component" value="Unassembled WGS sequence"/>
</dbReference>
<feature type="binding site" evidence="9">
    <location>
        <position position="284"/>
    </location>
    <ligand>
        <name>NADPH</name>
        <dbReference type="ChEBI" id="CHEBI:57783"/>
    </ligand>
</feature>
<keyword evidence="2 9" id="KW-0444">Lipid biosynthesis</keyword>
<evidence type="ECO:0000259" key="15">
    <source>
        <dbReference type="Pfam" id="PF01210"/>
    </source>
</evidence>
<evidence type="ECO:0000256" key="1">
    <source>
        <dbReference type="ARBA" id="ARBA00011009"/>
    </source>
</evidence>
<reference evidence="17 18" key="1">
    <citation type="submission" date="2019-08" db="EMBL/GenBank/DDBJ databases">
        <title>In-depth cultivation of the pig gut microbiome towards novel bacterial diversity and tailored functional studies.</title>
        <authorList>
            <person name="Wylensek D."/>
            <person name="Hitch T.C.A."/>
            <person name="Clavel T."/>
        </authorList>
    </citation>
    <scope>NUCLEOTIDE SEQUENCE [LARGE SCALE GENOMIC DNA]</scope>
    <source>
        <strain evidence="17 18">WCA-MUC-591-APC-4B</strain>
    </source>
</reference>
<dbReference type="InterPro" id="IPR008927">
    <property type="entry name" value="6-PGluconate_DH-like_C_sf"/>
</dbReference>
<protein>
    <recommendedName>
        <fullName evidence="9">Glycerol-3-phosphate dehydrogenase [NAD(P)+]</fullName>
        <ecNumber evidence="9">1.1.1.94</ecNumber>
    </recommendedName>
    <alternativeName>
        <fullName evidence="9">NAD(P)(+)-dependent glycerol-3-phosphate dehydrogenase</fullName>
    </alternativeName>
    <alternativeName>
        <fullName evidence="9">NAD(P)H-dependent dihydroxyacetone-phosphate reductase</fullName>
    </alternativeName>
</protein>
<sequence length="352" mass="37698">MKKIGVLGAGTIGMSLARMLYNSGHDVLVWSAVEAELVACETTRKHKNLPGMVIPDGVRFTRSLEEVCTDKDVLMFAIPSVFIRSTAAKARDYIVDGQIIADVGKGVEESTFMTMSQILEDELNKDGKHGNVKVVALSGPTHAEEIALDMPTTIVAASEDMDAAKYVQDVFTNTCMRVYTNADVIGVELCGAMKNVIALACGIANGIGCGDNAKAALITRGMAEISRLGTKMGCMEQTFTGLAGIGDLIVTATSMHSRNNRCGNLIGQGKSVEEAVKEVGQVVEGLNALPAAMALSKKYDVEMPITMALDSIVNRGANPIDVVEKLMSRAKKSEVSEDVLIQFFEKKKAERK</sequence>
<evidence type="ECO:0000256" key="8">
    <source>
        <dbReference type="ARBA" id="ARBA00023264"/>
    </source>
</evidence>
<keyword evidence="4 9" id="KW-0560">Oxidoreductase</keyword>
<feature type="binding site" evidence="9">
    <location>
        <position position="11"/>
    </location>
    <ligand>
        <name>NADPH</name>
        <dbReference type="ChEBI" id="CHEBI:57783"/>
    </ligand>
</feature>
<keyword evidence="5 9" id="KW-0520">NAD</keyword>
<evidence type="ECO:0000256" key="9">
    <source>
        <dbReference type="HAMAP-Rule" id="MF_00394"/>
    </source>
</evidence>
<evidence type="ECO:0000256" key="12">
    <source>
        <dbReference type="PIRSR" id="PIRSR000114-3"/>
    </source>
</evidence>
<dbReference type="PANTHER" id="PTHR11728">
    <property type="entry name" value="GLYCEROL-3-PHOSPHATE DEHYDROGENASE"/>
    <property type="match status" value="1"/>
</dbReference>
<keyword evidence="18" id="KW-1185">Reference proteome</keyword>
<comment type="catalytic activity">
    <reaction evidence="9 14">
        <text>sn-glycerol 3-phosphate + NADP(+) = dihydroxyacetone phosphate + NADPH + H(+)</text>
        <dbReference type="Rhea" id="RHEA:11096"/>
        <dbReference type="ChEBI" id="CHEBI:15378"/>
        <dbReference type="ChEBI" id="CHEBI:57597"/>
        <dbReference type="ChEBI" id="CHEBI:57642"/>
        <dbReference type="ChEBI" id="CHEBI:57783"/>
        <dbReference type="ChEBI" id="CHEBI:58349"/>
        <dbReference type="EC" id="1.1.1.94"/>
    </reaction>
</comment>
<comment type="similarity">
    <text evidence="1 9 13">Belongs to the NAD-dependent glycerol-3-phosphate dehydrogenase family.</text>
</comment>
<comment type="function">
    <text evidence="9">Catalyzes the reduction of the glycolytic intermediate dihydroxyacetone phosphate (DHAP) to sn-glycerol 3-phosphate (G3P), the key precursor for phospholipid synthesis.</text>
</comment>
<dbReference type="Pfam" id="PF01210">
    <property type="entry name" value="NAD_Gly3P_dh_N"/>
    <property type="match status" value="1"/>
</dbReference>
<dbReference type="InterPro" id="IPR011128">
    <property type="entry name" value="G3P_DH_NAD-dep_N"/>
</dbReference>
<evidence type="ECO:0000256" key="4">
    <source>
        <dbReference type="ARBA" id="ARBA00023002"/>
    </source>
</evidence>
<comment type="caution">
    <text evidence="17">The sequence shown here is derived from an EMBL/GenBank/DDBJ whole genome shotgun (WGS) entry which is preliminary data.</text>
</comment>
<evidence type="ECO:0000259" key="16">
    <source>
        <dbReference type="Pfam" id="PF07479"/>
    </source>
</evidence>
<comment type="catalytic activity">
    <reaction evidence="9">
        <text>sn-glycerol 3-phosphate + NAD(+) = dihydroxyacetone phosphate + NADH + H(+)</text>
        <dbReference type="Rhea" id="RHEA:11092"/>
        <dbReference type="ChEBI" id="CHEBI:15378"/>
        <dbReference type="ChEBI" id="CHEBI:57540"/>
        <dbReference type="ChEBI" id="CHEBI:57597"/>
        <dbReference type="ChEBI" id="CHEBI:57642"/>
        <dbReference type="ChEBI" id="CHEBI:57945"/>
        <dbReference type="EC" id="1.1.1.94"/>
    </reaction>
</comment>
<dbReference type="SUPFAM" id="SSF48179">
    <property type="entry name" value="6-phosphogluconate dehydrogenase C-terminal domain-like"/>
    <property type="match status" value="1"/>
</dbReference>
<evidence type="ECO:0000256" key="11">
    <source>
        <dbReference type="PIRSR" id="PIRSR000114-2"/>
    </source>
</evidence>
<keyword evidence="6 9" id="KW-0443">Lipid metabolism</keyword>
<evidence type="ECO:0000313" key="18">
    <source>
        <dbReference type="Proteomes" id="UP000469424"/>
    </source>
</evidence>
<feature type="binding site" evidence="9">
    <location>
        <position position="257"/>
    </location>
    <ligand>
        <name>sn-glycerol 3-phosphate</name>
        <dbReference type="ChEBI" id="CHEBI:57597"/>
    </ligand>
</feature>
<feature type="binding site" evidence="12">
    <location>
        <position position="258"/>
    </location>
    <ligand>
        <name>NAD(+)</name>
        <dbReference type="ChEBI" id="CHEBI:57540"/>
    </ligand>
</feature>
<dbReference type="InterPro" id="IPR006168">
    <property type="entry name" value="G3P_DH_NAD-dep"/>
</dbReference>
<dbReference type="AlphaFoldDB" id="A0A6N7XK37"/>
<feature type="binding site" evidence="9">
    <location>
        <position position="258"/>
    </location>
    <ligand>
        <name>NADPH</name>
        <dbReference type="ChEBI" id="CHEBI:57783"/>
    </ligand>
</feature>
<dbReference type="EC" id="1.1.1.94" evidence="9"/>
<organism evidence="17 18">
    <name type="scientific">Mogibacterium kristiansenii</name>
    <dbReference type="NCBI Taxonomy" id="2606708"/>
    <lineage>
        <taxon>Bacteria</taxon>
        <taxon>Bacillati</taxon>
        <taxon>Bacillota</taxon>
        <taxon>Clostridia</taxon>
        <taxon>Peptostreptococcales</taxon>
        <taxon>Anaerovoracaceae</taxon>
        <taxon>Mogibacterium</taxon>
    </lineage>
</organism>
<feature type="binding site" evidence="9">
    <location>
        <position position="105"/>
    </location>
    <ligand>
        <name>sn-glycerol 3-phosphate</name>
        <dbReference type="ChEBI" id="CHEBI:57597"/>
    </ligand>
</feature>
<dbReference type="PANTHER" id="PTHR11728:SF1">
    <property type="entry name" value="GLYCEROL-3-PHOSPHATE DEHYDROGENASE [NAD(+)] 2, CHLOROPLASTIC"/>
    <property type="match status" value="1"/>
</dbReference>
<evidence type="ECO:0000256" key="14">
    <source>
        <dbReference type="RuleBase" id="RU000439"/>
    </source>
</evidence>
<dbReference type="PRINTS" id="PR00077">
    <property type="entry name" value="GPDHDRGNASE"/>
</dbReference>
<feature type="domain" description="Glycerol-3-phosphate dehydrogenase NAD-dependent C-terminal" evidence="16">
    <location>
        <begin position="183"/>
        <end position="323"/>
    </location>
</feature>
<keyword evidence="7 9" id="KW-0594">Phospholipid biosynthesis</keyword>
<comment type="caution">
    <text evidence="9">Lacks conserved residue(s) required for the propagation of feature annotation.</text>
</comment>
<evidence type="ECO:0000256" key="13">
    <source>
        <dbReference type="RuleBase" id="RU000437"/>
    </source>
</evidence>
<comment type="pathway">
    <text evidence="9">Membrane lipid metabolism; glycerophospholipid metabolism.</text>
</comment>
<feature type="binding site" evidence="12">
    <location>
        <position position="143"/>
    </location>
    <ligand>
        <name>NAD(+)</name>
        <dbReference type="ChEBI" id="CHEBI:57540"/>
    </ligand>
</feature>
<dbReference type="GO" id="GO:0008654">
    <property type="term" value="P:phospholipid biosynthetic process"/>
    <property type="evidence" value="ECO:0007669"/>
    <property type="project" value="UniProtKB-KW"/>
</dbReference>
<dbReference type="PIRSF" id="PIRSF000114">
    <property type="entry name" value="Glycerol-3-P_dh"/>
    <property type="match status" value="1"/>
</dbReference>
<feature type="binding site" evidence="12">
    <location>
        <position position="82"/>
    </location>
    <ligand>
        <name>NAD(+)</name>
        <dbReference type="ChEBI" id="CHEBI:57540"/>
    </ligand>
</feature>
<dbReference type="Gene3D" id="1.10.1040.10">
    <property type="entry name" value="N-(1-d-carboxylethyl)-l-norvaline Dehydrogenase, domain 2"/>
    <property type="match status" value="1"/>
</dbReference>
<feature type="binding site" evidence="9">
    <location>
        <position position="143"/>
    </location>
    <ligand>
        <name>NADPH</name>
        <dbReference type="ChEBI" id="CHEBI:57783"/>
    </ligand>
</feature>
<feature type="binding site" evidence="9">
    <location>
        <position position="282"/>
    </location>
    <ligand>
        <name>NADPH</name>
        <dbReference type="ChEBI" id="CHEBI:57783"/>
    </ligand>
</feature>
<keyword evidence="9" id="KW-0547">Nucleotide-binding</keyword>
<dbReference type="InterPro" id="IPR006109">
    <property type="entry name" value="G3P_DH_NAD-dep_C"/>
</dbReference>
<dbReference type="GO" id="GO:0005829">
    <property type="term" value="C:cytosol"/>
    <property type="evidence" value="ECO:0007669"/>
    <property type="project" value="TreeGrafter"/>
</dbReference>
<comment type="subcellular location">
    <subcellularLocation>
        <location evidence="9">Cytoplasm</location>
    </subcellularLocation>
</comment>
<evidence type="ECO:0000313" key="17">
    <source>
        <dbReference type="EMBL" id="MST71324.1"/>
    </source>
</evidence>
<feature type="binding site" evidence="9">
    <location>
        <position position="259"/>
    </location>
    <ligand>
        <name>sn-glycerol 3-phosphate</name>
        <dbReference type="ChEBI" id="CHEBI:57597"/>
    </ligand>
</feature>
<feature type="domain" description="Glycerol-3-phosphate dehydrogenase NAD-dependent N-terminal" evidence="15">
    <location>
        <begin position="3"/>
        <end position="163"/>
    </location>
</feature>
<dbReference type="GO" id="GO:0006650">
    <property type="term" value="P:glycerophospholipid metabolic process"/>
    <property type="evidence" value="ECO:0007669"/>
    <property type="project" value="UniProtKB-UniRule"/>
</dbReference>
<proteinExistence type="inferred from homology"/>
<feature type="binding site" evidence="9">
    <location>
        <position position="139"/>
    </location>
    <ligand>
        <name>sn-glycerol 3-phosphate</name>
        <dbReference type="ChEBI" id="CHEBI:57597"/>
    </ligand>
</feature>
<accession>A0A6N7XK37</accession>
<feature type="binding site" evidence="11">
    <location>
        <position position="105"/>
    </location>
    <ligand>
        <name>substrate</name>
    </ligand>
</feature>
<keyword evidence="8 9" id="KW-1208">Phospholipid metabolism</keyword>
<feature type="binding site" evidence="9">
    <location>
        <position position="247"/>
    </location>
    <ligand>
        <name>sn-glycerol 3-phosphate</name>
        <dbReference type="ChEBI" id="CHEBI:57597"/>
    </ligand>
</feature>
<dbReference type="GO" id="GO:0046167">
    <property type="term" value="P:glycerol-3-phosphate biosynthetic process"/>
    <property type="evidence" value="ECO:0007669"/>
    <property type="project" value="UniProtKB-UniRule"/>
</dbReference>
<evidence type="ECO:0000256" key="10">
    <source>
        <dbReference type="PIRSR" id="PIRSR000114-1"/>
    </source>
</evidence>
<dbReference type="InterPro" id="IPR036291">
    <property type="entry name" value="NAD(P)-bd_dom_sf"/>
</dbReference>
<evidence type="ECO:0000256" key="6">
    <source>
        <dbReference type="ARBA" id="ARBA00023098"/>
    </source>
</evidence>
<keyword evidence="3 9" id="KW-0521">NADP</keyword>
<dbReference type="SUPFAM" id="SSF51735">
    <property type="entry name" value="NAD(P)-binding Rossmann-fold domains"/>
    <property type="match status" value="1"/>
</dbReference>
<dbReference type="NCBIfam" id="NF000940">
    <property type="entry name" value="PRK00094.1-2"/>
    <property type="match status" value="1"/>
</dbReference>
<keyword evidence="9" id="KW-0963">Cytoplasm</keyword>
<dbReference type="EMBL" id="VUNA01000020">
    <property type="protein sequence ID" value="MST71324.1"/>
    <property type="molecule type" value="Genomic_DNA"/>
</dbReference>
<dbReference type="Pfam" id="PF07479">
    <property type="entry name" value="NAD_Gly3P_dh_C"/>
    <property type="match status" value="1"/>
</dbReference>
<dbReference type="GO" id="GO:0047952">
    <property type="term" value="F:glycerol-3-phosphate dehydrogenase [NAD(P)+] activity"/>
    <property type="evidence" value="ECO:0007669"/>
    <property type="project" value="UniProtKB-UniRule"/>
</dbReference>
<feature type="binding site" evidence="9">
    <location>
        <position position="105"/>
    </location>
    <ligand>
        <name>NADPH</name>
        <dbReference type="ChEBI" id="CHEBI:57783"/>
    </ligand>
</feature>
<dbReference type="InterPro" id="IPR013328">
    <property type="entry name" value="6PGD_dom2"/>
</dbReference>
<feature type="binding site" evidence="9">
    <location>
        <position position="141"/>
    </location>
    <ligand>
        <name>sn-glycerol 3-phosphate</name>
        <dbReference type="ChEBI" id="CHEBI:57597"/>
    </ligand>
</feature>
<evidence type="ECO:0000256" key="7">
    <source>
        <dbReference type="ARBA" id="ARBA00023209"/>
    </source>
</evidence>
<dbReference type="UniPathway" id="UPA00940"/>
<dbReference type="GO" id="GO:0051287">
    <property type="term" value="F:NAD binding"/>
    <property type="evidence" value="ECO:0007669"/>
    <property type="project" value="InterPro"/>
</dbReference>
<dbReference type="GO" id="GO:0046168">
    <property type="term" value="P:glycerol-3-phosphate catabolic process"/>
    <property type="evidence" value="ECO:0007669"/>
    <property type="project" value="InterPro"/>
</dbReference>
<dbReference type="Gene3D" id="3.40.50.720">
    <property type="entry name" value="NAD(P)-binding Rossmann-like Domain"/>
    <property type="match status" value="1"/>
</dbReference>
<feature type="binding site" evidence="12">
    <location>
        <begin position="8"/>
        <end position="13"/>
    </location>
    <ligand>
        <name>NAD(+)</name>
        <dbReference type="ChEBI" id="CHEBI:57540"/>
    </ligand>
</feature>
<dbReference type="FunFam" id="1.10.1040.10:FF:000001">
    <property type="entry name" value="Glycerol-3-phosphate dehydrogenase [NAD(P)+]"/>
    <property type="match status" value="1"/>
</dbReference>
<evidence type="ECO:0000256" key="3">
    <source>
        <dbReference type="ARBA" id="ARBA00022857"/>
    </source>
</evidence>
<dbReference type="RefSeq" id="WP_154554887.1">
    <property type="nucleotide sequence ID" value="NZ_JAQXUZ010000001.1"/>
</dbReference>
<evidence type="ECO:0000256" key="2">
    <source>
        <dbReference type="ARBA" id="ARBA00022516"/>
    </source>
</evidence>